<evidence type="ECO:0000256" key="8">
    <source>
        <dbReference type="ARBA" id="ARBA00022932"/>
    </source>
</evidence>
<evidence type="ECO:0000313" key="14">
    <source>
        <dbReference type="EMBL" id="GJU04513.1"/>
    </source>
</evidence>
<evidence type="ECO:0000259" key="13">
    <source>
        <dbReference type="PROSITE" id="PS50994"/>
    </source>
</evidence>
<gene>
    <name evidence="14" type="ORF">Tco_1120943</name>
</gene>
<keyword evidence="7" id="KW-0695">RNA-directed DNA polymerase</keyword>
<keyword evidence="9" id="KW-0233">DNA recombination</keyword>
<dbReference type="PANTHER" id="PTHR42648:SF11">
    <property type="entry name" value="TRANSPOSON TY4-P GAG-POL POLYPROTEIN"/>
    <property type="match status" value="1"/>
</dbReference>
<evidence type="ECO:0000256" key="11">
    <source>
        <dbReference type="SAM" id="MobiDB-lite"/>
    </source>
</evidence>
<keyword evidence="12" id="KW-0732">Signal</keyword>
<keyword evidence="10" id="KW-0511">Multifunctional enzyme</keyword>
<sequence>MYSFILYLLQIVKLFLFIVTLDAQRLDGHAISLCNFVEKLLWHSQLKHGYGYEDFFIYNFDYINLLSKKDVVIGLPKLKYVKDQLCSSCEVSKAKRSSFKSKTVPSSKGWLNLLHMDLCGPMRVASINGKKYILTFNAFFKEEGIEHQTRTPEQNGVVERRNRTLVEAARTMLSASKLPLFFWTEAIVSDYDNSDPAPELQNVSPSADATAQSQQELDLLFGPLYNEFFNDGTSRVNKSSSPTDNSIQKDTLPSMHIQPTSEPTTPTNVHAEENNDNQAEFTNPFCTPVQENVESSSRNIGTLNMHTFNQPQDSEYRWTKDHPLTQVRGNLSKPVQTRRQLATDPEMCMFALTVSIVEPKNIKEAMADSAWIEAMQEELHQFDRLQVWELVDKPFGKNEEGIDFEKSFAPVARLEAVRIFVAYIAHKSFPIYQMDVKTTFLNGPLKEEMDYGPKGSGFELTAFSDVDHAGCIDTRKSISGGIQFLGDKLVSWMSKKQDCTAMSSTKAEYVALSASSSPIPSTSILELIISSKNKGLKTYNLGIFVLLSELNTNRLTCTISLADGKLLLNLQTVYTAQDSKNHESSRIKDKDFLTNSDIQDLPSKISSLSREIVSKLSKISKYEQCWIQDTRSQGGKDDQDGRIKI</sequence>
<dbReference type="CDD" id="cd09272">
    <property type="entry name" value="RNase_HI_RT_Ty1"/>
    <property type="match status" value="1"/>
</dbReference>
<dbReference type="PROSITE" id="PS50994">
    <property type="entry name" value="INTEGRASE"/>
    <property type="match status" value="1"/>
</dbReference>
<keyword evidence="8" id="KW-0548">Nucleotidyltransferase</keyword>
<evidence type="ECO:0000256" key="7">
    <source>
        <dbReference type="ARBA" id="ARBA00022918"/>
    </source>
</evidence>
<keyword evidence="8" id="KW-0239">DNA-directed DNA polymerase</keyword>
<evidence type="ECO:0000256" key="6">
    <source>
        <dbReference type="ARBA" id="ARBA00022908"/>
    </source>
</evidence>
<feature type="chain" id="PRO_5047248346" evidence="12">
    <location>
        <begin position="24"/>
        <end position="645"/>
    </location>
</feature>
<keyword evidence="6" id="KW-0229">DNA integration</keyword>
<comment type="caution">
    <text evidence="14">The sequence shown here is derived from an EMBL/GenBank/DDBJ whole genome shotgun (WGS) entry which is preliminary data.</text>
</comment>
<keyword evidence="3" id="KW-0255">Endonuclease</keyword>
<dbReference type="SUPFAM" id="SSF53098">
    <property type="entry name" value="Ribonuclease H-like"/>
    <property type="match status" value="1"/>
</dbReference>
<keyword evidence="5" id="KW-0460">Magnesium</keyword>
<evidence type="ECO:0000313" key="15">
    <source>
        <dbReference type="Proteomes" id="UP001151760"/>
    </source>
</evidence>
<dbReference type="Pfam" id="PF07727">
    <property type="entry name" value="RVT_2"/>
    <property type="match status" value="1"/>
</dbReference>
<evidence type="ECO:0000256" key="12">
    <source>
        <dbReference type="SAM" id="SignalP"/>
    </source>
</evidence>
<dbReference type="InterPro" id="IPR012337">
    <property type="entry name" value="RNaseH-like_sf"/>
</dbReference>
<dbReference type="PANTHER" id="PTHR42648">
    <property type="entry name" value="TRANSPOSASE, PUTATIVE-RELATED"/>
    <property type="match status" value="1"/>
</dbReference>
<protein>
    <submittedName>
        <fullName evidence="14">Retrovirus-related pol polyprotein from transposon TNT 1-94</fullName>
    </submittedName>
</protein>
<keyword evidence="8" id="KW-0808">Transferase</keyword>
<reference evidence="14" key="2">
    <citation type="submission" date="2022-01" db="EMBL/GenBank/DDBJ databases">
        <authorList>
            <person name="Yamashiro T."/>
            <person name="Shiraishi A."/>
            <person name="Satake H."/>
            <person name="Nakayama K."/>
        </authorList>
    </citation>
    <scope>NUCLEOTIDE SEQUENCE</scope>
</reference>
<evidence type="ECO:0000256" key="1">
    <source>
        <dbReference type="ARBA" id="ARBA00022722"/>
    </source>
</evidence>
<dbReference type="InterPro" id="IPR001584">
    <property type="entry name" value="Integrase_cat-core"/>
</dbReference>
<proteinExistence type="predicted"/>
<dbReference type="InterPro" id="IPR039537">
    <property type="entry name" value="Retrotran_Ty1/copia-like"/>
</dbReference>
<keyword evidence="1" id="KW-0540">Nuclease</keyword>
<dbReference type="InterPro" id="IPR036397">
    <property type="entry name" value="RNaseH_sf"/>
</dbReference>
<evidence type="ECO:0000256" key="9">
    <source>
        <dbReference type="ARBA" id="ARBA00023172"/>
    </source>
</evidence>
<dbReference type="InterPro" id="IPR013103">
    <property type="entry name" value="RVT_2"/>
</dbReference>
<feature type="compositionally biased region" description="Polar residues" evidence="11">
    <location>
        <begin position="232"/>
        <end position="268"/>
    </location>
</feature>
<keyword evidence="15" id="KW-1185">Reference proteome</keyword>
<reference evidence="14" key="1">
    <citation type="journal article" date="2022" name="Int. J. Mol. Sci.">
        <title>Draft Genome of Tanacetum Coccineum: Genomic Comparison of Closely Related Tanacetum-Family Plants.</title>
        <authorList>
            <person name="Yamashiro T."/>
            <person name="Shiraishi A."/>
            <person name="Nakayama K."/>
            <person name="Satake H."/>
        </authorList>
    </citation>
    <scope>NUCLEOTIDE SEQUENCE</scope>
</reference>
<keyword evidence="4" id="KW-0378">Hydrolase</keyword>
<organism evidence="14 15">
    <name type="scientific">Tanacetum coccineum</name>
    <dbReference type="NCBI Taxonomy" id="301880"/>
    <lineage>
        <taxon>Eukaryota</taxon>
        <taxon>Viridiplantae</taxon>
        <taxon>Streptophyta</taxon>
        <taxon>Embryophyta</taxon>
        <taxon>Tracheophyta</taxon>
        <taxon>Spermatophyta</taxon>
        <taxon>Magnoliopsida</taxon>
        <taxon>eudicotyledons</taxon>
        <taxon>Gunneridae</taxon>
        <taxon>Pentapetalae</taxon>
        <taxon>asterids</taxon>
        <taxon>campanulids</taxon>
        <taxon>Asterales</taxon>
        <taxon>Asteraceae</taxon>
        <taxon>Asteroideae</taxon>
        <taxon>Anthemideae</taxon>
        <taxon>Anthemidinae</taxon>
        <taxon>Tanacetum</taxon>
    </lineage>
</organism>
<feature type="region of interest" description="Disordered" evidence="11">
    <location>
        <begin position="232"/>
        <end position="271"/>
    </location>
</feature>
<evidence type="ECO:0000256" key="3">
    <source>
        <dbReference type="ARBA" id="ARBA00022759"/>
    </source>
</evidence>
<feature type="signal peptide" evidence="12">
    <location>
        <begin position="1"/>
        <end position="23"/>
    </location>
</feature>
<evidence type="ECO:0000256" key="10">
    <source>
        <dbReference type="ARBA" id="ARBA00023268"/>
    </source>
</evidence>
<evidence type="ECO:0000256" key="4">
    <source>
        <dbReference type="ARBA" id="ARBA00022801"/>
    </source>
</evidence>
<accession>A0ABQ5IYW9</accession>
<feature type="domain" description="Integrase catalytic" evidence="13">
    <location>
        <begin position="121"/>
        <end position="213"/>
    </location>
</feature>
<dbReference type="Proteomes" id="UP001151760">
    <property type="component" value="Unassembled WGS sequence"/>
</dbReference>
<dbReference type="Gene3D" id="3.30.420.10">
    <property type="entry name" value="Ribonuclease H-like superfamily/Ribonuclease H"/>
    <property type="match status" value="1"/>
</dbReference>
<name>A0ABQ5IYW9_9ASTR</name>
<keyword evidence="2" id="KW-0479">Metal-binding</keyword>
<evidence type="ECO:0000256" key="5">
    <source>
        <dbReference type="ARBA" id="ARBA00022842"/>
    </source>
</evidence>
<evidence type="ECO:0000256" key="2">
    <source>
        <dbReference type="ARBA" id="ARBA00022723"/>
    </source>
</evidence>
<dbReference type="EMBL" id="BQNB010021255">
    <property type="protein sequence ID" value="GJU04513.1"/>
    <property type="molecule type" value="Genomic_DNA"/>
</dbReference>